<dbReference type="Proteomes" id="UP001235344">
    <property type="component" value="Chromosome"/>
</dbReference>
<accession>A0ABY9H549</accession>
<evidence type="ECO:0000313" key="2">
    <source>
        <dbReference type="Proteomes" id="UP001235344"/>
    </source>
</evidence>
<dbReference type="RefSeq" id="WP_305501088.1">
    <property type="nucleotide sequence ID" value="NZ_CP131913.1"/>
</dbReference>
<dbReference type="InterPro" id="IPR036411">
    <property type="entry name" value="TorD-like_sf"/>
</dbReference>
<keyword evidence="2" id="KW-1185">Reference proteome</keyword>
<dbReference type="Gene3D" id="1.10.3480.10">
    <property type="entry name" value="TorD-like"/>
    <property type="match status" value="1"/>
</dbReference>
<evidence type="ECO:0000313" key="1">
    <source>
        <dbReference type="EMBL" id="WLI73428.1"/>
    </source>
</evidence>
<proteinExistence type="predicted"/>
<gene>
    <name evidence="1" type="ORF">B6N23_00270</name>
</gene>
<sequence>MIEMKKMPASNSSEHAVARGQIYHFLELAFGHPAEEGIEYFRRESTETLLYETLEKIEDSSAFDKEMHDCFERFFENLRKSSVEKIEGDYIMLFASNYPMVPCPPYGSFFYRK</sequence>
<organism evidence="1 2">
    <name type="scientific">Halomonas alkalicola</name>
    <dbReference type="NCBI Taxonomy" id="1930622"/>
    <lineage>
        <taxon>Bacteria</taxon>
        <taxon>Pseudomonadati</taxon>
        <taxon>Pseudomonadota</taxon>
        <taxon>Gammaproteobacteria</taxon>
        <taxon>Oceanospirillales</taxon>
        <taxon>Halomonadaceae</taxon>
        <taxon>Halomonas</taxon>
    </lineage>
</organism>
<dbReference type="EMBL" id="CP131913">
    <property type="protein sequence ID" value="WLI73428.1"/>
    <property type="molecule type" value="Genomic_DNA"/>
</dbReference>
<name>A0ABY9H549_9GAMM</name>
<protein>
    <submittedName>
        <fullName evidence="1">Uncharacterized protein</fullName>
    </submittedName>
</protein>
<reference evidence="1 2" key="1">
    <citation type="submission" date="2023-08" db="EMBL/GenBank/DDBJ databases">
        <title>Transcriptome Analysis of Halomonas alkalicola CICC 11012s to Identify the Genes Involved in Alkaline Tolerances.</title>
        <authorList>
            <person name="Zhai L."/>
        </authorList>
    </citation>
    <scope>NUCLEOTIDE SEQUENCE [LARGE SCALE GENOMIC DNA]</scope>
    <source>
        <strain evidence="1 2">CICC 11012s</strain>
    </source>
</reference>
<dbReference type="SUPFAM" id="SSF89155">
    <property type="entry name" value="TorD-like"/>
    <property type="match status" value="1"/>
</dbReference>